<evidence type="ECO:0000313" key="3">
    <source>
        <dbReference type="EMBL" id="SIT16866.1"/>
    </source>
</evidence>
<dbReference type="OrthoDB" id="9807486at2"/>
<dbReference type="HAMAP" id="MF_00758">
    <property type="entry name" value="UPF0301"/>
    <property type="match status" value="1"/>
</dbReference>
<dbReference type="PANTHER" id="PTHR30327">
    <property type="entry name" value="UNCHARACTERIZED PROTEIN YQGE"/>
    <property type="match status" value="1"/>
</dbReference>
<dbReference type="Proteomes" id="UP000186917">
    <property type="component" value="Unassembled WGS sequence"/>
</dbReference>
<protein>
    <recommendedName>
        <fullName evidence="2">UPF0301 protein SAMN05421788_104286</fullName>
    </recommendedName>
</protein>
<gene>
    <name evidence="3" type="ORF">SAMN05421788_104286</name>
</gene>
<accession>A0A1N7Q202</accession>
<evidence type="ECO:0000256" key="2">
    <source>
        <dbReference type="HAMAP-Rule" id="MF_00758"/>
    </source>
</evidence>
<name>A0A1N7Q202_9BACT</name>
<evidence type="ECO:0000256" key="1">
    <source>
        <dbReference type="ARBA" id="ARBA00009600"/>
    </source>
</evidence>
<organism evidence="3 4">
    <name type="scientific">Filimonas lacunae</name>
    <dbReference type="NCBI Taxonomy" id="477680"/>
    <lineage>
        <taxon>Bacteria</taxon>
        <taxon>Pseudomonadati</taxon>
        <taxon>Bacteroidota</taxon>
        <taxon>Chitinophagia</taxon>
        <taxon>Chitinophagales</taxon>
        <taxon>Chitinophagaceae</taxon>
        <taxon>Filimonas</taxon>
    </lineage>
</organism>
<dbReference type="Gene3D" id="3.40.1740.10">
    <property type="entry name" value="VC0467-like"/>
    <property type="match status" value="1"/>
</dbReference>
<proteinExistence type="inferred from homology"/>
<dbReference type="Pfam" id="PF02622">
    <property type="entry name" value="DUF179"/>
    <property type="match status" value="1"/>
</dbReference>
<dbReference type="GO" id="GO:0005829">
    <property type="term" value="C:cytosol"/>
    <property type="evidence" value="ECO:0007669"/>
    <property type="project" value="TreeGrafter"/>
</dbReference>
<evidence type="ECO:0000313" key="4">
    <source>
        <dbReference type="Proteomes" id="UP000186917"/>
    </source>
</evidence>
<dbReference type="InterPro" id="IPR003774">
    <property type="entry name" value="AlgH-like"/>
</dbReference>
<dbReference type="SUPFAM" id="SSF143456">
    <property type="entry name" value="VC0467-like"/>
    <property type="match status" value="1"/>
</dbReference>
<dbReference type="AlphaFoldDB" id="A0A1N7Q202"/>
<dbReference type="STRING" id="477680.SAMN05421788_104286"/>
<dbReference type="RefSeq" id="WP_076379622.1">
    <property type="nucleotide sequence ID" value="NZ_AP017422.1"/>
</dbReference>
<keyword evidence="4" id="KW-1185">Reference proteome</keyword>
<sequence length="183" mass="20651">MLAPAPGRILVADPFLKDPNFMRTVVFLCDHDETGGSLGFVINRPYNQVISNLISDLDGCQLPVYFGGPVQMDTIHFLHTRPDLLGGNEVVDGICWGGDFETLVRAIHDKDIQETELRFYLGYSGWSPGQLESEMEEKSWLVTEGNQKLVFHPHYAKIWPDALLQMGGQYEQLVNYPIDPQLN</sequence>
<dbReference type="PANTHER" id="PTHR30327:SF1">
    <property type="entry name" value="UPF0301 PROTEIN YQGE"/>
    <property type="match status" value="1"/>
</dbReference>
<reference evidence="4" key="1">
    <citation type="submission" date="2017-01" db="EMBL/GenBank/DDBJ databases">
        <authorList>
            <person name="Varghese N."/>
            <person name="Submissions S."/>
        </authorList>
    </citation>
    <scope>NUCLEOTIDE SEQUENCE [LARGE SCALE GENOMIC DNA]</scope>
    <source>
        <strain evidence="4">DSM 21054</strain>
    </source>
</reference>
<comment type="similarity">
    <text evidence="1 2">Belongs to the UPF0301 (AlgH) family.</text>
</comment>
<dbReference type="EMBL" id="FTOR01000004">
    <property type="protein sequence ID" value="SIT16866.1"/>
    <property type="molecule type" value="Genomic_DNA"/>
</dbReference>